<evidence type="ECO:0000313" key="10">
    <source>
        <dbReference type="EMBL" id="SUX33719.1"/>
    </source>
</evidence>
<dbReference type="GO" id="GO:0008170">
    <property type="term" value="F:N-methyltransferase activity"/>
    <property type="evidence" value="ECO:0007669"/>
    <property type="project" value="InterPro"/>
</dbReference>
<proteinExistence type="inferred from homology"/>
<evidence type="ECO:0000256" key="2">
    <source>
        <dbReference type="ARBA" id="ARBA00011900"/>
    </source>
</evidence>
<evidence type="ECO:0000256" key="7">
    <source>
        <dbReference type="ARBA" id="ARBA00047942"/>
    </source>
</evidence>
<dbReference type="RefSeq" id="WP_076227988.1">
    <property type="nucleotide sequence ID" value="NZ_JBHMEH010000103.1"/>
</dbReference>
<dbReference type="Gene3D" id="1.20.1260.30">
    <property type="match status" value="1"/>
</dbReference>
<dbReference type="InterPro" id="IPR003356">
    <property type="entry name" value="DNA_methylase_A-5"/>
</dbReference>
<dbReference type="AlphaFoldDB" id="A0AAX2MC01"/>
<evidence type="ECO:0000259" key="8">
    <source>
        <dbReference type="Pfam" id="PF02384"/>
    </source>
</evidence>
<name>A0AAX2MC01_CHRVL</name>
<dbReference type="SUPFAM" id="SSF53335">
    <property type="entry name" value="S-adenosyl-L-methionine-dependent methyltransferases"/>
    <property type="match status" value="1"/>
</dbReference>
<keyword evidence="5" id="KW-0949">S-adenosyl-L-methionine</keyword>
<dbReference type="InterPro" id="IPR002052">
    <property type="entry name" value="DNA_methylase_N6_adenine_CS"/>
</dbReference>
<comment type="caution">
    <text evidence="10">The sequence shown here is derived from an EMBL/GenBank/DDBJ whole genome shotgun (WGS) entry which is preliminary data.</text>
</comment>
<evidence type="ECO:0000256" key="4">
    <source>
        <dbReference type="ARBA" id="ARBA00022679"/>
    </source>
</evidence>
<dbReference type="Proteomes" id="UP000254029">
    <property type="component" value="Unassembled WGS sequence"/>
</dbReference>
<evidence type="ECO:0000256" key="1">
    <source>
        <dbReference type="ARBA" id="ARBA00006594"/>
    </source>
</evidence>
<dbReference type="PROSITE" id="PS00092">
    <property type="entry name" value="N6_MTASE"/>
    <property type="match status" value="1"/>
</dbReference>
<sequence length="612" mass="68749">MNQQALSAFIWSVADLLRGDFKQSDYGKVILPFTVLRRLDCVLEGSKQAVLDEHAAKQAQGLNPDPFLKRKAGQSFYNTCPLDLTKLKGDQDHIRENLYSYIQGFSEEARDIFERFDFYTQIDRLHKAGLLYLVTEKFANIDLHPAAVDNMQMGLIFEELIRKFAELSNETAGEHFTPREVIRLMVNLVFHQDDDVLLAGSHAVRTLYDPTAGTGGMLSVADEFLAEHNPQARLTLYGQELNDESYAICKADMLIKGQDVGNIIAGNTLSDDGHAGRKFDYMLSNPPFGVEWKKVEKEVRKEHLDKGFDGRFGPGLPRVSDGSMLFLLHLISKMRPAVDGGSRFAIVLNGSPLFTGGAGSGESEIRRYVLENDLLEALIALPTDMFYNTGIATYVWVLSNRKEEDRKGWVQLIDGSSFWQKMRKSLGSKRKEMSDQHIGDISRLYGEFIEADLATVLDADGKEVERRIVASADAQPTAPAGGKVKLAPLSRMFKNEEFGYTTLTIERPLRDEAGNIVLGLKGKQKGKPQPDSALRDTENVPLTEDIQAYFEREVLPHAPDAWIDHDKSKVGYEIPFNRHFYVFEPPRSLHEIDEELKAVSANILRMLGELAE</sequence>
<dbReference type="PRINTS" id="PR00507">
    <property type="entry name" value="N12N6MTFRASE"/>
</dbReference>
<feature type="domain" description="N6 adenine-specific DNA methyltransferase N-terminal" evidence="9">
    <location>
        <begin position="6"/>
        <end position="138"/>
    </location>
</feature>
<reference evidence="10 11" key="1">
    <citation type="submission" date="2018-06" db="EMBL/GenBank/DDBJ databases">
        <authorList>
            <consortium name="Pathogen Informatics"/>
            <person name="Doyle S."/>
        </authorList>
    </citation>
    <scope>NUCLEOTIDE SEQUENCE [LARGE SCALE GENOMIC DNA]</scope>
    <source>
        <strain evidence="10 11">NCTC8684</strain>
    </source>
</reference>
<keyword evidence="6" id="KW-0680">Restriction system</keyword>
<dbReference type="GO" id="GO:0032259">
    <property type="term" value="P:methylation"/>
    <property type="evidence" value="ECO:0007669"/>
    <property type="project" value="UniProtKB-KW"/>
</dbReference>
<gene>
    <name evidence="10" type="primary">hsdM_1</name>
    <name evidence="10" type="ORF">NCTC8684_02823</name>
</gene>
<accession>A0AAX2MC01</accession>
<dbReference type="Pfam" id="PF12161">
    <property type="entry name" value="HsdM_N"/>
    <property type="match status" value="1"/>
</dbReference>
<dbReference type="REBASE" id="422421">
    <property type="entry name" value="M.Cvi8684I"/>
</dbReference>
<dbReference type="EMBL" id="UIGR01000001">
    <property type="protein sequence ID" value="SUX33719.1"/>
    <property type="molecule type" value="Genomic_DNA"/>
</dbReference>
<dbReference type="GO" id="GO:0009307">
    <property type="term" value="P:DNA restriction-modification system"/>
    <property type="evidence" value="ECO:0007669"/>
    <property type="project" value="UniProtKB-KW"/>
</dbReference>
<dbReference type="PANTHER" id="PTHR42933:SF3">
    <property type="entry name" value="TYPE I RESTRICTION ENZYME MJAVIII METHYLASE SUBUNIT"/>
    <property type="match status" value="1"/>
</dbReference>
<dbReference type="EC" id="2.1.1.72" evidence="2"/>
<dbReference type="GO" id="GO:0009007">
    <property type="term" value="F:site-specific DNA-methyltransferase (adenine-specific) activity"/>
    <property type="evidence" value="ECO:0007669"/>
    <property type="project" value="UniProtKB-EC"/>
</dbReference>
<evidence type="ECO:0000256" key="6">
    <source>
        <dbReference type="ARBA" id="ARBA00022747"/>
    </source>
</evidence>
<comment type="similarity">
    <text evidence="1">Belongs to the N(4)/N(6)-methyltransferase family.</text>
</comment>
<dbReference type="InterPro" id="IPR029063">
    <property type="entry name" value="SAM-dependent_MTases_sf"/>
</dbReference>
<evidence type="ECO:0000259" key="9">
    <source>
        <dbReference type="Pfam" id="PF12161"/>
    </source>
</evidence>
<dbReference type="InterPro" id="IPR022749">
    <property type="entry name" value="D12N6_MeTrfase_N"/>
</dbReference>
<keyword evidence="3 10" id="KW-0489">Methyltransferase</keyword>
<dbReference type="GO" id="GO:0003677">
    <property type="term" value="F:DNA binding"/>
    <property type="evidence" value="ECO:0007669"/>
    <property type="project" value="InterPro"/>
</dbReference>
<evidence type="ECO:0000256" key="3">
    <source>
        <dbReference type="ARBA" id="ARBA00022603"/>
    </source>
</evidence>
<feature type="domain" description="DNA methylase adenine-specific" evidence="8">
    <location>
        <begin position="152"/>
        <end position="452"/>
    </location>
</feature>
<keyword evidence="4 10" id="KW-0808">Transferase</keyword>
<evidence type="ECO:0000313" key="11">
    <source>
        <dbReference type="Proteomes" id="UP000254029"/>
    </source>
</evidence>
<dbReference type="InterPro" id="IPR051537">
    <property type="entry name" value="DNA_Adenine_Mtase"/>
</dbReference>
<organism evidence="10 11">
    <name type="scientific">Chromobacterium violaceum</name>
    <dbReference type="NCBI Taxonomy" id="536"/>
    <lineage>
        <taxon>Bacteria</taxon>
        <taxon>Pseudomonadati</taxon>
        <taxon>Pseudomonadota</taxon>
        <taxon>Betaproteobacteria</taxon>
        <taxon>Neisseriales</taxon>
        <taxon>Chromobacteriaceae</taxon>
        <taxon>Chromobacterium</taxon>
    </lineage>
</organism>
<dbReference type="Gene3D" id="3.40.50.150">
    <property type="entry name" value="Vaccinia Virus protein VP39"/>
    <property type="match status" value="1"/>
</dbReference>
<protein>
    <recommendedName>
        <fullName evidence="2">site-specific DNA-methyltransferase (adenine-specific)</fullName>
        <ecNumber evidence="2">2.1.1.72</ecNumber>
    </recommendedName>
</protein>
<comment type="catalytic activity">
    <reaction evidence="7">
        <text>a 2'-deoxyadenosine in DNA + S-adenosyl-L-methionine = an N(6)-methyl-2'-deoxyadenosine in DNA + S-adenosyl-L-homocysteine + H(+)</text>
        <dbReference type="Rhea" id="RHEA:15197"/>
        <dbReference type="Rhea" id="RHEA-COMP:12418"/>
        <dbReference type="Rhea" id="RHEA-COMP:12419"/>
        <dbReference type="ChEBI" id="CHEBI:15378"/>
        <dbReference type="ChEBI" id="CHEBI:57856"/>
        <dbReference type="ChEBI" id="CHEBI:59789"/>
        <dbReference type="ChEBI" id="CHEBI:90615"/>
        <dbReference type="ChEBI" id="CHEBI:90616"/>
        <dbReference type="EC" id="2.1.1.72"/>
    </reaction>
</comment>
<dbReference type="PANTHER" id="PTHR42933">
    <property type="entry name" value="SLR6095 PROTEIN"/>
    <property type="match status" value="1"/>
</dbReference>
<dbReference type="InterPro" id="IPR038333">
    <property type="entry name" value="T1MK-like_N_sf"/>
</dbReference>
<evidence type="ECO:0000256" key="5">
    <source>
        <dbReference type="ARBA" id="ARBA00022691"/>
    </source>
</evidence>
<dbReference type="Pfam" id="PF02384">
    <property type="entry name" value="N6_Mtase"/>
    <property type="match status" value="1"/>
</dbReference>